<feature type="compositionally biased region" description="Basic and acidic residues" evidence="1">
    <location>
        <begin position="252"/>
        <end position="270"/>
    </location>
</feature>
<accession>A0A2N5TJQ7</accession>
<keyword evidence="3" id="KW-1185">Reference proteome</keyword>
<evidence type="ECO:0000256" key="1">
    <source>
        <dbReference type="SAM" id="MobiDB-lite"/>
    </source>
</evidence>
<dbReference type="AlphaFoldDB" id="A0A2N5TJQ7"/>
<sequence>MFMEKKRKYGKNKPEDFSNIKDISEDNRMDMLAVTPICLRIAFSLDNLYGIIPMSCDHPLYISEKNVKKRQASHLVALNDPSMLINGKFKTAVAIPAKHKRHQPTQPIVLSPIGKQCAETLIGQFSELFESTYGDAASFTADDMFGMKKAERIANQLDDINEDKTTIDNLMGGESFTGMSEFLHSRVLQFKESTVYKEHVDEVIQYNAMIEDNMNCICGIPEARKKALLEGKAREREAKKKATESPKIATTKRKEEERMAKEKKNDEEKKAKGKNKG</sequence>
<evidence type="ECO:0000313" key="3">
    <source>
        <dbReference type="Proteomes" id="UP000235388"/>
    </source>
</evidence>
<proteinExistence type="predicted"/>
<gene>
    <name evidence="2" type="ORF">PCANC_25928</name>
</gene>
<protein>
    <submittedName>
        <fullName evidence="2">Uncharacterized protein</fullName>
    </submittedName>
</protein>
<dbReference type="Proteomes" id="UP000235388">
    <property type="component" value="Unassembled WGS sequence"/>
</dbReference>
<feature type="compositionally biased region" description="Basic and acidic residues" evidence="1">
    <location>
        <begin position="234"/>
        <end position="244"/>
    </location>
</feature>
<reference evidence="2 3" key="1">
    <citation type="submission" date="2017-11" db="EMBL/GenBank/DDBJ databases">
        <title>De novo assembly and phasing of dikaryotic genomes from two isolates of Puccinia coronata f. sp. avenae, the causal agent of oat crown rust.</title>
        <authorList>
            <person name="Miller M.E."/>
            <person name="Zhang Y."/>
            <person name="Omidvar V."/>
            <person name="Sperschneider J."/>
            <person name="Schwessinger B."/>
            <person name="Raley C."/>
            <person name="Palmer J.M."/>
            <person name="Garnica D."/>
            <person name="Upadhyaya N."/>
            <person name="Rathjen J."/>
            <person name="Taylor J.M."/>
            <person name="Park R.F."/>
            <person name="Dodds P.N."/>
            <person name="Hirsch C.D."/>
            <person name="Kianian S.F."/>
            <person name="Figueroa M."/>
        </authorList>
    </citation>
    <scope>NUCLEOTIDE SEQUENCE [LARGE SCALE GENOMIC DNA]</scope>
    <source>
        <strain evidence="2">12NC29</strain>
    </source>
</reference>
<dbReference type="EMBL" id="PGCJ01000592">
    <property type="protein sequence ID" value="PLW25720.1"/>
    <property type="molecule type" value="Genomic_DNA"/>
</dbReference>
<feature type="region of interest" description="Disordered" evidence="1">
    <location>
        <begin position="234"/>
        <end position="277"/>
    </location>
</feature>
<name>A0A2N5TJQ7_9BASI</name>
<organism evidence="2 3">
    <name type="scientific">Puccinia coronata f. sp. avenae</name>
    <dbReference type="NCBI Taxonomy" id="200324"/>
    <lineage>
        <taxon>Eukaryota</taxon>
        <taxon>Fungi</taxon>
        <taxon>Dikarya</taxon>
        <taxon>Basidiomycota</taxon>
        <taxon>Pucciniomycotina</taxon>
        <taxon>Pucciniomycetes</taxon>
        <taxon>Pucciniales</taxon>
        <taxon>Pucciniaceae</taxon>
        <taxon>Puccinia</taxon>
    </lineage>
</organism>
<comment type="caution">
    <text evidence="2">The sequence shown here is derived from an EMBL/GenBank/DDBJ whole genome shotgun (WGS) entry which is preliminary data.</text>
</comment>
<evidence type="ECO:0000313" key="2">
    <source>
        <dbReference type="EMBL" id="PLW25720.1"/>
    </source>
</evidence>